<gene>
    <name evidence="9" type="ORF">ODALV1_LOCUS29301</name>
</gene>
<feature type="domain" description="GOST seven transmembrane" evidence="8">
    <location>
        <begin position="247"/>
        <end position="493"/>
    </location>
</feature>
<protein>
    <recommendedName>
        <fullName evidence="8">GOST seven transmembrane domain-containing protein</fullName>
    </recommendedName>
</protein>
<keyword evidence="10" id="KW-1185">Reference proteome</keyword>
<dbReference type="InterPro" id="IPR009637">
    <property type="entry name" value="GPR107/GPR108-like"/>
</dbReference>
<evidence type="ECO:0000256" key="1">
    <source>
        <dbReference type="ARBA" id="ARBA00004141"/>
    </source>
</evidence>
<keyword evidence="5 6" id="KW-0472">Membrane</keyword>
<accession>A0ABP1S451</accession>
<dbReference type="InterPro" id="IPR053937">
    <property type="entry name" value="GOST_TM"/>
</dbReference>
<proteinExistence type="predicted"/>
<feature type="transmembrane region" description="Helical" evidence="6">
    <location>
        <begin position="440"/>
        <end position="463"/>
    </location>
</feature>
<feature type="transmembrane region" description="Helical" evidence="6">
    <location>
        <begin position="469"/>
        <end position="488"/>
    </location>
</feature>
<dbReference type="PANTHER" id="PTHR21229">
    <property type="entry name" value="LUNG SEVEN TRANSMEMBRANE RECEPTOR"/>
    <property type="match status" value="1"/>
</dbReference>
<feature type="signal peptide" evidence="7">
    <location>
        <begin position="1"/>
        <end position="25"/>
    </location>
</feature>
<dbReference type="Pfam" id="PF06814">
    <property type="entry name" value="GOST_TM"/>
    <property type="match status" value="1"/>
</dbReference>
<evidence type="ECO:0000313" key="10">
    <source>
        <dbReference type="Proteomes" id="UP001642540"/>
    </source>
</evidence>
<feature type="transmembrane region" description="Helical" evidence="6">
    <location>
        <begin position="321"/>
        <end position="347"/>
    </location>
</feature>
<feature type="transmembrane region" description="Helical" evidence="6">
    <location>
        <begin position="279"/>
        <end position="301"/>
    </location>
</feature>
<evidence type="ECO:0000256" key="5">
    <source>
        <dbReference type="ARBA" id="ARBA00023136"/>
    </source>
</evidence>
<keyword evidence="4 6" id="KW-1133">Transmembrane helix</keyword>
<reference evidence="9 10" key="1">
    <citation type="submission" date="2024-08" db="EMBL/GenBank/DDBJ databases">
        <authorList>
            <person name="Cucini C."/>
            <person name="Frati F."/>
        </authorList>
    </citation>
    <scope>NUCLEOTIDE SEQUENCE [LARGE SCALE GENOMIC DNA]</scope>
</reference>
<feature type="transmembrane region" description="Helical" evidence="6">
    <location>
        <begin position="251"/>
        <end position="270"/>
    </location>
</feature>
<dbReference type="EMBL" id="CAXLJM020000151">
    <property type="protein sequence ID" value="CAL8143153.1"/>
    <property type="molecule type" value="Genomic_DNA"/>
</dbReference>
<evidence type="ECO:0000259" key="8">
    <source>
        <dbReference type="Pfam" id="PF06814"/>
    </source>
</evidence>
<keyword evidence="2 6" id="KW-0812">Transmembrane</keyword>
<name>A0ABP1S451_9HEXA</name>
<feature type="chain" id="PRO_5045159941" description="GOST seven transmembrane domain-containing protein" evidence="7">
    <location>
        <begin position="26"/>
        <end position="503"/>
    </location>
</feature>
<dbReference type="PANTHER" id="PTHR21229:SF2">
    <property type="entry name" value="RE59932P"/>
    <property type="match status" value="1"/>
</dbReference>
<comment type="caution">
    <text evidence="9">The sequence shown here is derived from an EMBL/GenBank/DDBJ whole genome shotgun (WGS) entry which is preliminary data.</text>
</comment>
<comment type="subcellular location">
    <subcellularLocation>
        <location evidence="1">Membrane</location>
        <topology evidence="1">Multi-pass membrane protein</topology>
    </subcellularLocation>
</comment>
<feature type="transmembrane region" description="Helical" evidence="6">
    <location>
        <begin position="359"/>
        <end position="377"/>
    </location>
</feature>
<feature type="transmembrane region" description="Helical" evidence="6">
    <location>
        <begin position="389"/>
        <end position="411"/>
    </location>
</feature>
<keyword evidence="3 7" id="KW-0732">Signal</keyword>
<evidence type="ECO:0000256" key="4">
    <source>
        <dbReference type="ARBA" id="ARBA00022989"/>
    </source>
</evidence>
<evidence type="ECO:0000256" key="3">
    <source>
        <dbReference type="ARBA" id="ARBA00022729"/>
    </source>
</evidence>
<organism evidence="9 10">
    <name type="scientific">Orchesella dallaii</name>
    <dbReference type="NCBI Taxonomy" id="48710"/>
    <lineage>
        <taxon>Eukaryota</taxon>
        <taxon>Metazoa</taxon>
        <taxon>Ecdysozoa</taxon>
        <taxon>Arthropoda</taxon>
        <taxon>Hexapoda</taxon>
        <taxon>Collembola</taxon>
        <taxon>Entomobryomorpha</taxon>
        <taxon>Entomobryoidea</taxon>
        <taxon>Orchesellidae</taxon>
        <taxon>Orchesellinae</taxon>
        <taxon>Orchesella</taxon>
    </lineage>
</organism>
<dbReference type="Proteomes" id="UP001642540">
    <property type="component" value="Unassembled WGS sequence"/>
</dbReference>
<evidence type="ECO:0000313" key="9">
    <source>
        <dbReference type="EMBL" id="CAL8143153.1"/>
    </source>
</evidence>
<sequence>MSAHWKSSLFAKFAIVAVLLNFAWARKHTLHLEDDLRRLIQLTSFGFFEEGFMEVNVHTLYLTPTLTAGIGKPKRVGFTLEKTANVGTNDIKSICALRPLTTQDESWSGILFELDFDKKLVEVACSPSLTLNIRVFKKPPNIPFLNQGSPVRSLRDFGDDKYPKLVNHDPVSCTRGTLDLIPTKLPSGVVSYSFSFVVYIAGKDGEGNYNVNFFHNCVDDHDSRATLNVSLVEENLKKNYLSAGKMPLPTLNLMMSVLFFMAGCFWMFILKRSTRKTGVALFSIHYLMGAVVFLKSLSLVLHSINYHYIQVLGFRLEGWAILYYITHLLKGTLFYITILVIGTGYTFVKHLLSCKEKMVFMIVIPLQVLANIAQIIIAESEEAEVAHTIWTVTFVLLDLFMCCAIIFPVIWSIRDAKKGLQTLGIKAATNLRQLKLFRHFCIILVCYLYFTRIILGMFLTVALSFQYEWLRDIFIEIATFIFFLLTGYKFRPAVCCEWAPLKQ</sequence>
<evidence type="ECO:0000256" key="2">
    <source>
        <dbReference type="ARBA" id="ARBA00022692"/>
    </source>
</evidence>
<evidence type="ECO:0000256" key="7">
    <source>
        <dbReference type="SAM" id="SignalP"/>
    </source>
</evidence>
<evidence type="ECO:0000256" key="6">
    <source>
        <dbReference type="SAM" id="Phobius"/>
    </source>
</evidence>